<dbReference type="GO" id="GO:0009247">
    <property type="term" value="P:glycolipid biosynthetic process"/>
    <property type="evidence" value="ECO:0007669"/>
    <property type="project" value="TreeGrafter"/>
</dbReference>
<dbReference type="AlphaFoldDB" id="A0A7S4R3I8"/>
<gene>
    <name evidence="3" type="ORF">AMON00008_LOCUS28974</name>
</gene>
<dbReference type="EMBL" id="HBNR01041736">
    <property type="protein sequence ID" value="CAE4600905.1"/>
    <property type="molecule type" value="Transcribed_RNA"/>
</dbReference>
<dbReference type="PANTHER" id="PTHR12286">
    <property type="entry name" value="SACCHAROPINE DEHYDROGENASE-LIKE OXIDOREDUCTASE"/>
    <property type="match status" value="1"/>
</dbReference>
<dbReference type="Pfam" id="PF03435">
    <property type="entry name" value="Sacchrp_dh_NADP"/>
    <property type="match status" value="1"/>
</dbReference>
<evidence type="ECO:0000313" key="3">
    <source>
        <dbReference type="EMBL" id="CAE4600905.1"/>
    </source>
</evidence>
<dbReference type="Gene3D" id="3.40.50.720">
    <property type="entry name" value="NAD(P)-binding Rossmann-like Domain"/>
    <property type="match status" value="1"/>
</dbReference>
<dbReference type="PANTHER" id="PTHR12286:SF5">
    <property type="entry name" value="SACCHAROPINE DEHYDROGENASE-LIKE OXIDOREDUCTASE"/>
    <property type="match status" value="1"/>
</dbReference>
<accession>A0A7S4R3I8</accession>
<dbReference type="InterPro" id="IPR011009">
    <property type="entry name" value="Kinase-like_dom_sf"/>
</dbReference>
<dbReference type="GO" id="GO:0005886">
    <property type="term" value="C:plasma membrane"/>
    <property type="evidence" value="ECO:0007669"/>
    <property type="project" value="TreeGrafter"/>
</dbReference>
<evidence type="ECO:0000259" key="2">
    <source>
        <dbReference type="Pfam" id="PF03435"/>
    </source>
</evidence>
<sequence length="1008" mass="112316">MDFDDLDDLDPVEVADASTEERELGVVVYGATGFIGGLVVEHLDALLSSPGVKPHSWALAGRNLNKLRQLARKCKSAPGVLQVDGPTDVSQMANKARVVLSVAGPCSDVGEDVIRECVNQVTHYVDVSTEVNWVQSIVGKYHARAKEKGAMIVPCAGAACSLDEILCSKLVGKLGPLRQYREYLRQQGGWSGGCVDTAIAEMKAMTQERLDVLNDPFCLGGARGSSAGGEADADCRGAEPDPVVAGVWLTSTPQAALRARLLRRTRGLFEETALGEVSYGKDLTVAVRDWSSSQRGALQHYQQAGLIQDLHAAPGIAARLQADRKRARLPETRAGPAAALRAEGSMQVYAVAEGENGDWAHGHCRSGDALEVTVLAATAAALVLVEELDAIRPRERAGVLTPAFAFHGSTWAERLLAGPVEGSPLRASVDVSLAEGKLPAAALLGEEAKPLYEQASPLWTTAWGMPGLNGPGAAGATAWPAWEPLPAERWREFPRAGGGEWPASMGEFKKVVDQRLPGEFWGIEFPFTPTRLQELGPKWLTKALHTTGAMSRDNEITEFVKFKVKAWDVTKSDDPDDNDFGGAGCKVFLDVKYKKDPGELSEHMFIKMPHEFNGKNERFKNSMARGDWFEVMFYNLLGGRLPVRTPRGYFCDMNRKTTNFCMILEAVPYGDRWGREYPPNAVWPNIAKYRDWSIPLSTTVDIYYAHARAQGRLYGWYHNNCMPLLGATTDQVDFCFRDEGDIRSRAHIFNIVRPMGREDRDKFFLSSLTDPGLVPFVMGSGQPPNIAEGYVALAEDFVRNTARHTFPREWTTEAYLDQWFGETKEMYPYLAEMGWYSQMMPEYFTFCHPNCMIDNAFYWRDEAGVAQCGLLDWGGAGHMAMNFGVAGCWIASEPALMDEHEDKLLKVLLDEYEQVTGVKLDFEEFYLHLKLAYIAIHVGNCASVRWCTSIRPKEEWHQVEDRFDGKIDDGFMMRCYHVQTEFFLGMWKKRNPYPYFQEFMRRTGMPRK</sequence>
<name>A0A7S4R3I8_9DINO</name>
<dbReference type="InterPro" id="IPR051276">
    <property type="entry name" value="Saccharopine_DH-like_oxidrdct"/>
</dbReference>
<evidence type="ECO:0000256" key="1">
    <source>
        <dbReference type="ARBA" id="ARBA00038048"/>
    </source>
</evidence>
<proteinExistence type="inferred from homology"/>
<reference evidence="3" key="1">
    <citation type="submission" date="2021-01" db="EMBL/GenBank/DDBJ databases">
        <authorList>
            <person name="Corre E."/>
            <person name="Pelletier E."/>
            <person name="Niang G."/>
            <person name="Scheremetjew M."/>
            <person name="Finn R."/>
            <person name="Kale V."/>
            <person name="Holt S."/>
            <person name="Cochrane G."/>
            <person name="Meng A."/>
            <person name="Brown T."/>
            <person name="Cohen L."/>
        </authorList>
    </citation>
    <scope>NUCLEOTIDE SEQUENCE</scope>
    <source>
        <strain evidence="3">CCMP3105</strain>
    </source>
</reference>
<dbReference type="SUPFAM" id="SSF56112">
    <property type="entry name" value="Protein kinase-like (PK-like)"/>
    <property type="match status" value="1"/>
</dbReference>
<protein>
    <recommendedName>
        <fullName evidence="2">Saccharopine dehydrogenase NADP binding domain-containing protein</fullName>
    </recommendedName>
</protein>
<comment type="similarity">
    <text evidence="1">Belongs to the saccharopine dehydrogenase family.</text>
</comment>
<feature type="domain" description="Saccharopine dehydrogenase NADP binding" evidence="2">
    <location>
        <begin position="26"/>
        <end position="153"/>
    </location>
</feature>
<dbReference type="InterPro" id="IPR036291">
    <property type="entry name" value="NAD(P)-bd_dom_sf"/>
</dbReference>
<dbReference type="SUPFAM" id="SSF51735">
    <property type="entry name" value="NAD(P)-binding Rossmann-fold domains"/>
    <property type="match status" value="1"/>
</dbReference>
<dbReference type="InterPro" id="IPR005097">
    <property type="entry name" value="Sacchrp_dh_NADP-bd"/>
</dbReference>
<organism evidence="3">
    <name type="scientific">Alexandrium monilatum</name>
    <dbReference type="NCBI Taxonomy" id="311494"/>
    <lineage>
        <taxon>Eukaryota</taxon>
        <taxon>Sar</taxon>
        <taxon>Alveolata</taxon>
        <taxon>Dinophyceae</taxon>
        <taxon>Gonyaulacales</taxon>
        <taxon>Pyrocystaceae</taxon>
        <taxon>Alexandrium</taxon>
    </lineage>
</organism>